<comment type="caution">
    <text evidence="3">The sequence shown here is derived from an EMBL/GenBank/DDBJ whole genome shotgun (WGS) entry which is preliminary data.</text>
</comment>
<dbReference type="SUPFAM" id="SSF56219">
    <property type="entry name" value="DNase I-like"/>
    <property type="match status" value="1"/>
</dbReference>
<dbReference type="SUPFAM" id="SSF56672">
    <property type="entry name" value="DNA/RNA polymerases"/>
    <property type="match status" value="1"/>
</dbReference>
<name>A0AAP0CV02_9ASTR</name>
<dbReference type="InterPro" id="IPR005135">
    <property type="entry name" value="Endo/exonuclease/phosphatase"/>
</dbReference>
<dbReference type="InterPro" id="IPR018247">
    <property type="entry name" value="EF_Hand_1_Ca_BS"/>
</dbReference>
<organism evidence="3 4">
    <name type="scientific">Deinandra increscens subsp. villosa</name>
    <dbReference type="NCBI Taxonomy" id="3103831"/>
    <lineage>
        <taxon>Eukaryota</taxon>
        <taxon>Viridiplantae</taxon>
        <taxon>Streptophyta</taxon>
        <taxon>Embryophyta</taxon>
        <taxon>Tracheophyta</taxon>
        <taxon>Spermatophyta</taxon>
        <taxon>Magnoliopsida</taxon>
        <taxon>eudicotyledons</taxon>
        <taxon>Gunneridae</taxon>
        <taxon>Pentapetalae</taxon>
        <taxon>asterids</taxon>
        <taxon>campanulids</taxon>
        <taxon>Asterales</taxon>
        <taxon>Asteraceae</taxon>
        <taxon>Asteroideae</taxon>
        <taxon>Heliantheae alliance</taxon>
        <taxon>Madieae</taxon>
        <taxon>Madiinae</taxon>
        <taxon>Deinandra</taxon>
    </lineage>
</organism>
<dbReference type="EMBL" id="JBCNJP010000019">
    <property type="protein sequence ID" value="KAK9062631.1"/>
    <property type="molecule type" value="Genomic_DNA"/>
</dbReference>
<dbReference type="PANTHER" id="PTHR33116">
    <property type="entry name" value="REVERSE TRANSCRIPTASE ZINC-BINDING DOMAIN-CONTAINING PROTEIN-RELATED-RELATED"/>
    <property type="match status" value="1"/>
</dbReference>
<dbReference type="PANTHER" id="PTHR33116:SF78">
    <property type="entry name" value="OS12G0587133 PROTEIN"/>
    <property type="match status" value="1"/>
</dbReference>
<keyword evidence="4" id="KW-1185">Reference proteome</keyword>
<dbReference type="GO" id="GO:0003824">
    <property type="term" value="F:catalytic activity"/>
    <property type="evidence" value="ECO:0007669"/>
    <property type="project" value="InterPro"/>
</dbReference>
<dbReference type="InterPro" id="IPR000477">
    <property type="entry name" value="RT_dom"/>
</dbReference>
<dbReference type="InterPro" id="IPR036691">
    <property type="entry name" value="Endo/exonu/phosph_ase_sf"/>
</dbReference>
<dbReference type="PROSITE" id="PS50878">
    <property type="entry name" value="RT_POL"/>
    <property type="match status" value="1"/>
</dbReference>
<gene>
    <name evidence="3" type="ORF">SSX86_019819</name>
</gene>
<dbReference type="PROSITE" id="PS00018">
    <property type="entry name" value="EF_HAND_1"/>
    <property type="match status" value="1"/>
</dbReference>
<dbReference type="InterPro" id="IPR043502">
    <property type="entry name" value="DNA/RNA_pol_sf"/>
</dbReference>
<dbReference type="Gene3D" id="3.60.10.10">
    <property type="entry name" value="Endonuclease/exonuclease/phosphatase"/>
    <property type="match status" value="1"/>
</dbReference>
<dbReference type="Pfam" id="PF03372">
    <property type="entry name" value="Exo_endo_phos"/>
    <property type="match status" value="1"/>
</dbReference>
<dbReference type="Proteomes" id="UP001408789">
    <property type="component" value="Unassembled WGS sequence"/>
</dbReference>
<feature type="domain" description="Reverse transcriptase" evidence="2">
    <location>
        <begin position="896"/>
        <end position="1174"/>
    </location>
</feature>
<dbReference type="Pfam" id="PF00078">
    <property type="entry name" value="RVT_1"/>
    <property type="match status" value="1"/>
</dbReference>
<dbReference type="CDD" id="cd01650">
    <property type="entry name" value="RT_nLTR_like"/>
    <property type="match status" value="1"/>
</dbReference>
<evidence type="ECO:0000256" key="1">
    <source>
        <dbReference type="SAM" id="MobiDB-lite"/>
    </source>
</evidence>
<evidence type="ECO:0000313" key="3">
    <source>
        <dbReference type="EMBL" id="KAK9062631.1"/>
    </source>
</evidence>
<accession>A0AAP0CV02</accession>
<feature type="compositionally biased region" description="Low complexity" evidence="1">
    <location>
        <begin position="329"/>
        <end position="347"/>
    </location>
</feature>
<reference evidence="3 4" key="1">
    <citation type="submission" date="2024-04" db="EMBL/GenBank/DDBJ databases">
        <title>The reference genome of an endangered Asteraceae, Deinandra increscens subsp. villosa, native to the Central Coast of California.</title>
        <authorList>
            <person name="Guilliams M."/>
            <person name="Hasenstab-Lehman K."/>
            <person name="Meyer R."/>
            <person name="Mcevoy S."/>
        </authorList>
    </citation>
    <scope>NUCLEOTIDE SEQUENCE [LARGE SCALE GENOMIC DNA]</scope>
    <source>
        <tissue evidence="3">Leaf</tissue>
    </source>
</reference>
<feature type="region of interest" description="Disordered" evidence="1">
    <location>
        <begin position="236"/>
        <end position="272"/>
    </location>
</feature>
<proteinExistence type="predicted"/>
<evidence type="ECO:0000259" key="2">
    <source>
        <dbReference type="PROSITE" id="PS50878"/>
    </source>
</evidence>
<evidence type="ECO:0000313" key="4">
    <source>
        <dbReference type="Proteomes" id="UP001408789"/>
    </source>
</evidence>
<sequence length="1421" mass="157522">MTPTRINVSITPSLSSAPPVISVAPTDGYDGGGLSGKWNFVGFGIGQRVGCGPVALYISHIQIRMTPTRINVSITPSLSSAPPVISVAPTDGYDGGGSSGKWNFVGFGIDAQDILAVSALWEPWFSKLAMWRGQSFLFERVAWIKVSGVPPELWDKKIFDLVGGSIGKVCHSSEADLEDGDLSGDFLGVVVSSPGPVHESRTLSWMGKKFRVSISEVFEDWRPDFLNVQGSVATSSEDLGGARPVGGLEQSPATPMQGGSSSGGDLSPRNLEKDNHVVPVCVGPGVEVGNHVQMCGQDHVSGGDLGVGLGPGGSLVQGSILKKRDRPKSLSPSQLSSGLSPKGSESSRGSDVGVVATWRPLKSRAKGVGGDFRSSADVATGMGSADVESGKGLASMDGGGASVPVERQGGEVELEDEVQNTILVGAGVGVQLEDFEDLVREEDGKKVNWIHQLKLEHKVKFLCIQETKAQELSSIPIRQIWGNSAVEFEGIEAQGRSGGILSLWDPASFRLVNCIKRPNFLLTSGQLAGGLGVLNVVNIYAPQDIGRKRALWCELLDLLESTPGMWVIAGDFNEVRSQEERRFSTFNQVGAQHFNEFISDAGLLEYRMGGSKYTFSYGNGKNFSKLDRFLVCHEFFSRWPNAEVTALPRLWSDHSPILLRVSVFDFGPVPFRFFSSCLKNEELVGLIRSSLLAPAHGSRPPDLVFMDKLRAVKRIIKDWRMGKKMEESREMEDLVSFCLRMDRCSEERVLDEQERELWISKKKRLGDLEMLKILDLRQKARVKWAVEGDENSAFFHGYINSNRACGRISGLWVDDVWTVDPSAIKEVVPQLCCEGIRTISDEVGADLVRPFTKEEIKVAVWDCDGDKAPGPDGFNFDFLKFFWAEVEEDIFRIMSSFHETGSISNGCGSSFIHLIPKCVDAQKLGEFRPISLLGCISKIISKVLAMRMKGVLDSLISKSQMGFVAGRYMVEGPLIINEVISWLKYRKIKGLIFKIDFRKAYDYLDWGFLDPVLEQMNFPWRWRFWVSGILKSARASVLVNGSPTKEFQCFRGVRQGDHLSPYLFLIAMEALNWMICRADALGIFNGIQLPSGGPKLTHLFYADDAMIMGEWSLANVLNLSRILRCFYFVSGLKVNFHKSALYGINVGQDEVKGMADKMNCVDGSLPFVYLGMKVGANMNRRGYWHSVVEIFQRRLSRWKAKTLSLGGRLTLIKSVLDSLPTFFFSLFRAPKSVIEQLERIRFKFLWGGVEDKRKIHWVRREDICKPKCKGGLGLCNLEDFNLSLICKWLWRYKVEGGKLWKEVIDAIHGGRRDNSGFFPCNNAITGVWKTIVKVNMGPQRDGLGLDQWIVESNGGWAWSGGGTSEFSPKVVRELWANNGGEEPGADVDGNGVLEYGEFVAMTIYLQKMENDEHLRRVFMFF</sequence>
<protein>
    <recommendedName>
        <fullName evidence="2">Reverse transcriptase domain-containing protein</fullName>
    </recommendedName>
</protein>
<feature type="region of interest" description="Disordered" evidence="1">
    <location>
        <begin position="322"/>
        <end position="352"/>
    </location>
</feature>